<keyword evidence="3" id="KW-1185">Reference proteome</keyword>
<sequence>MRRQPLPPCTCNTSIPTCSKRRRCWAEKAAQAAAAAAAVQSSNGSNKHGRFGGDYG</sequence>
<dbReference type="EMBL" id="CM000363">
    <property type="protein sequence ID" value="EDX09895.1"/>
    <property type="molecule type" value="Genomic_DNA"/>
</dbReference>
<dbReference type="HOGENOM" id="CLU_3016467_0_0_1"/>
<reference evidence="2 3" key="1">
    <citation type="journal article" date="2007" name="Nature">
        <title>Evolution of genes and genomes on the Drosophila phylogeny.</title>
        <authorList>
            <consortium name="Drosophila 12 Genomes Consortium"/>
            <person name="Clark A.G."/>
            <person name="Eisen M.B."/>
            <person name="Smith D.R."/>
            <person name="Bergman C.M."/>
            <person name="Oliver B."/>
            <person name="Markow T.A."/>
            <person name="Kaufman T.C."/>
            <person name="Kellis M."/>
            <person name="Gelbart W."/>
            <person name="Iyer V.N."/>
            <person name="Pollard D.A."/>
            <person name="Sackton T.B."/>
            <person name="Larracuente A.M."/>
            <person name="Singh N.D."/>
            <person name="Abad J.P."/>
            <person name="Abt D.N."/>
            <person name="Adryan B."/>
            <person name="Aguade M."/>
            <person name="Akashi H."/>
            <person name="Anderson W.W."/>
            <person name="Aquadro C.F."/>
            <person name="Ardell D.H."/>
            <person name="Arguello R."/>
            <person name="Artieri C.G."/>
            <person name="Barbash D.A."/>
            <person name="Barker D."/>
            <person name="Barsanti P."/>
            <person name="Batterham P."/>
            <person name="Batzoglou S."/>
            <person name="Begun D."/>
            <person name="Bhutkar A."/>
            <person name="Blanco E."/>
            <person name="Bosak S.A."/>
            <person name="Bradley R.K."/>
            <person name="Brand A.D."/>
            <person name="Brent M.R."/>
            <person name="Brooks A.N."/>
            <person name="Brown R.H."/>
            <person name="Butlin R.K."/>
            <person name="Caggese C."/>
            <person name="Calvi B.R."/>
            <person name="Bernardo de Carvalho A."/>
            <person name="Caspi A."/>
            <person name="Castrezana S."/>
            <person name="Celniker S.E."/>
            <person name="Chang J.L."/>
            <person name="Chapple C."/>
            <person name="Chatterji S."/>
            <person name="Chinwalla A."/>
            <person name="Civetta A."/>
            <person name="Clifton S.W."/>
            <person name="Comeron J.M."/>
            <person name="Costello J.C."/>
            <person name="Coyne J.A."/>
            <person name="Daub J."/>
            <person name="David R.G."/>
            <person name="Delcher A.L."/>
            <person name="Delehaunty K."/>
            <person name="Do C.B."/>
            <person name="Ebling H."/>
            <person name="Edwards K."/>
            <person name="Eickbush T."/>
            <person name="Evans J.D."/>
            <person name="Filipski A."/>
            <person name="Findeiss S."/>
            <person name="Freyhult E."/>
            <person name="Fulton L."/>
            <person name="Fulton R."/>
            <person name="Garcia A.C."/>
            <person name="Gardiner A."/>
            <person name="Garfield D.A."/>
            <person name="Garvin B.E."/>
            <person name="Gibson G."/>
            <person name="Gilbert D."/>
            <person name="Gnerre S."/>
            <person name="Godfrey J."/>
            <person name="Good R."/>
            <person name="Gotea V."/>
            <person name="Gravely B."/>
            <person name="Greenberg A.J."/>
            <person name="Griffiths-Jones S."/>
            <person name="Gross S."/>
            <person name="Guigo R."/>
            <person name="Gustafson E.A."/>
            <person name="Haerty W."/>
            <person name="Hahn M.W."/>
            <person name="Halligan D.L."/>
            <person name="Halpern A.L."/>
            <person name="Halter G.M."/>
            <person name="Han M.V."/>
            <person name="Heger A."/>
            <person name="Hillier L."/>
            <person name="Hinrichs A.S."/>
            <person name="Holmes I."/>
            <person name="Hoskins R.A."/>
            <person name="Hubisz M.J."/>
            <person name="Hultmark D."/>
            <person name="Huntley M.A."/>
            <person name="Jaffe D.B."/>
            <person name="Jagadeeshan S."/>
            <person name="Jeck W.R."/>
            <person name="Johnson J."/>
            <person name="Jones C.D."/>
            <person name="Jordan W.C."/>
            <person name="Karpen G.H."/>
            <person name="Kataoka E."/>
            <person name="Keightley P.D."/>
            <person name="Kheradpour P."/>
            <person name="Kirkness E.F."/>
            <person name="Koerich L.B."/>
            <person name="Kristiansen K."/>
            <person name="Kudrna D."/>
            <person name="Kulathinal R.J."/>
            <person name="Kumar S."/>
            <person name="Kwok R."/>
            <person name="Lander E."/>
            <person name="Langley C.H."/>
            <person name="Lapoint R."/>
            <person name="Lazzaro B.P."/>
            <person name="Lee S.J."/>
            <person name="Levesque L."/>
            <person name="Li R."/>
            <person name="Lin C.F."/>
            <person name="Lin M.F."/>
            <person name="Lindblad-Toh K."/>
            <person name="Llopart A."/>
            <person name="Long M."/>
            <person name="Low L."/>
            <person name="Lozovsky E."/>
            <person name="Lu J."/>
            <person name="Luo M."/>
            <person name="Machado C.A."/>
            <person name="Makalowski W."/>
            <person name="Marzo M."/>
            <person name="Matsuda M."/>
            <person name="Matzkin L."/>
            <person name="McAllister B."/>
            <person name="McBride C.S."/>
            <person name="McKernan B."/>
            <person name="McKernan K."/>
            <person name="Mendez-Lago M."/>
            <person name="Minx P."/>
            <person name="Mollenhauer M.U."/>
            <person name="Montooth K."/>
            <person name="Mount S.M."/>
            <person name="Mu X."/>
            <person name="Myers E."/>
            <person name="Negre B."/>
            <person name="Newfeld S."/>
            <person name="Nielsen R."/>
            <person name="Noor M.A."/>
            <person name="O'Grady P."/>
            <person name="Pachter L."/>
            <person name="Papaceit M."/>
            <person name="Parisi M.J."/>
            <person name="Parisi M."/>
            <person name="Parts L."/>
            <person name="Pedersen J.S."/>
            <person name="Pesole G."/>
            <person name="Phillippy A.M."/>
            <person name="Ponting C.P."/>
            <person name="Pop M."/>
            <person name="Porcelli D."/>
            <person name="Powell J.R."/>
            <person name="Prohaska S."/>
            <person name="Pruitt K."/>
            <person name="Puig M."/>
            <person name="Quesneville H."/>
            <person name="Ram K.R."/>
            <person name="Rand D."/>
            <person name="Rasmussen M.D."/>
            <person name="Reed L.K."/>
            <person name="Reenan R."/>
            <person name="Reily A."/>
            <person name="Remington K.A."/>
            <person name="Rieger T.T."/>
            <person name="Ritchie M.G."/>
            <person name="Robin C."/>
            <person name="Rogers Y.H."/>
            <person name="Rohde C."/>
            <person name="Rozas J."/>
            <person name="Rubenfield M.J."/>
            <person name="Ruiz A."/>
            <person name="Russo S."/>
            <person name="Salzberg S.L."/>
            <person name="Sanchez-Gracia A."/>
            <person name="Saranga D.J."/>
            <person name="Sato H."/>
            <person name="Schaeffer S.W."/>
            <person name="Schatz M.C."/>
            <person name="Schlenke T."/>
            <person name="Schwartz R."/>
            <person name="Segarra C."/>
            <person name="Singh R.S."/>
            <person name="Sirot L."/>
            <person name="Sirota M."/>
            <person name="Sisneros N.B."/>
            <person name="Smith C.D."/>
            <person name="Smith T.F."/>
            <person name="Spieth J."/>
            <person name="Stage D.E."/>
            <person name="Stark A."/>
            <person name="Stephan W."/>
            <person name="Strausberg R.L."/>
            <person name="Strempel S."/>
            <person name="Sturgill D."/>
            <person name="Sutton G."/>
            <person name="Sutton G.G."/>
            <person name="Tao W."/>
            <person name="Teichmann S."/>
            <person name="Tobari Y.N."/>
            <person name="Tomimura Y."/>
            <person name="Tsolas J.M."/>
            <person name="Valente V.L."/>
            <person name="Venter E."/>
            <person name="Venter J.C."/>
            <person name="Vicario S."/>
            <person name="Vieira F.G."/>
            <person name="Vilella A.J."/>
            <person name="Villasante A."/>
            <person name="Walenz B."/>
            <person name="Wang J."/>
            <person name="Wasserman M."/>
            <person name="Watts T."/>
            <person name="Wilson D."/>
            <person name="Wilson R.K."/>
            <person name="Wing R.A."/>
            <person name="Wolfner M.F."/>
            <person name="Wong A."/>
            <person name="Wong G.K."/>
            <person name="Wu C.I."/>
            <person name="Wu G."/>
            <person name="Yamamoto D."/>
            <person name="Yang H.P."/>
            <person name="Yang S.P."/>
            <person name="Yorke J.A."/>
            <person name="Yoshida K."/>
            <person name="Zdobnov E."/>
            <person name="Zhang P."/>
            <person name="Zhang Y."/>
            <person name="Zimin A.V."/>
            <person name="Baldwin J."/>
            <person name="Abdouelleil A."/>
            <person name="Abdulkadir J."/>
            <person name="Abebe A."/>
            <person name="Abera B."/>
            <person name="Abreu J."/>
            <person name="Acer S.C."/>
            <person name="Aftuck L."/>
            <person name="Alexander A."/>
            <person name="An P."/>
            <person name="Anderson E."/>
            <person name="Anderson S."/>
            <person name="Arachi H."/>
            <person name="Azer M."/>
            <person name="Bachantsang P."/>
            <person name="Barry A."/>
            <person name="Bayul T."/>
            <person name="Berlin A."/>
            <person name="Bessette D."/>
            <person name="Bloom T."/>
            <person name="Blye J."/>
            <person name="Boguslavskiy L."/>
            <person name="Bonnet C."/>
            <person name="Boukhgalter B."/>
            <person name="Bourzgui I."/>
            <person name="Brown A."/>
            <person name="Cahill P."/>
            <person name="Channer S."/>
            <person name="Cheshatsang Y."/>
            <person name="Chuda L."/>
            <person name="Citroen M."/>
            <person name="Collymore A."/>
            <person name="Cooke P."/>
            <person name="Costello M."/>
            <person name="D'Aco K."/>
            <person name="Daza R."/>
            <person name="De Haan G."/>
            <person name="DeGray S."/>
            <person name="DeMaso C."/>
            <person name="Dhargay N."/>
            <person name="Dooley K."/>
            <person name="Dooley E."/>
            <person name="Doricent M."/>
            <person name="Dorje P."/>
            <person name="Dorjee K."/>
            <person name="Dupes A."/>
            <person name="Elong R."/>
            <person name="Falk J."/>
            <person name="Farina A."/>
            <person name="Faro S."/>
            <person name="Ferguson D."/>
            <person name="Fisher S."/>
            <person name="Foley C.D."/>
            <person name="Franke A."/>
            <person name="Friedrich D."/>
            <person name="Gadbois L."/>
            <person name="Gearin G."/>
            <person name="Gearin C.R."/>
            <person name="Giannoukos G."/>
            <person name="Goode T."/>
            <person name="Graham J."/>
            <person name="Grandbois E."/>
            <person name="Grewal S."/>
            <person name="Gyaltsen K."/>
            <person name="Hafez N."/>
            <person name="Hagos B."/>
            <person name="Hall J."/>
            <person name="Henson C."/>
            <person name="Hollinger A."/>
            <person name="Honan T."/>
            <person name="Huard M.D."/>
            <person name="Hughes L."/>
            <person name="Hurhula B."/>
            <person name="Husby M.E."/>
            <person name="Kamat A."/>
            <person name="Kanga B."/>
            <person name="Kashin S."/>
            <person name="Khazanovich D."/>
            <person name="Kisner P."/>
            <person name="Lance K."/>
            <person name="Lara M."/>
            <person name="Lee W."/>
            <person name="Lennon N."/>
            <person name="Letendre F."/>
            <person name="LeVine R."/>
            <person name="Lipovsky A."/>
            <person name="Liu X."/>
            <person name="Liu J."/>
            <person name="Liu S."/>
            <person name="Lokyitsang T."/>
            <person name="Lokyitsang Y."/>
            <person name="Lubonja R."/>
            <person name="Lui A."/>
            <person name="MacDonald P."/>
            <person name="Magnisalis V."/>
            <person name="Maru K."/>
            <person name="Matthews C."/>
            <person name="McCusker W."/>
            <person name="McDonough S."/>
            <person name="Mehta T."/>
            <person name="Meldrim J."/>
            <person name="Meneus L."/>
            <person name="Mihai O."/>
            <person name="Mihalev A."/>
            <person name="Mihova T."/>
            <person name="Mittelman R."/>
            <person name="Mlenga V."/>
            <person name="Montmayeur A."/>
            <person name="Mulrain L."/>
            <person name="Navidi A."/>
            <person name="Naylor J."/>
            <person name="Negash T."/>
            <person name="Nguyen T."/>
            <person name="Nguyen N."/>
            <person name="Nicol R."/>
            <person name="Norbu C."/>
            <person name="Norbu N."/>
            <person name="Novod N."/>
            <person name="O'Neill B."/>
            <person name="Osman S."/>
            <person name="Markiewicz E."/>
            <person name="Oyono O.L."/>
            <person name="Patti C."/>
            <person name="Phunkhang P."/>
            <person name="Pierre F."/>
            <person name="Priest M."/>
            <person name="Raghuraman S."/>
            <person name="Rege F."/>
            <person name="Reyes R."/>
            <person name="Rise C."/>
            <person name="Rogov P."/>
            <person name="Ross K."/>
            <person name="Ryan E."/>
            <person name="Settipalli S."/>
            <person name="Shea T."/>
            <person name="Sherpa N."/>
            <person name="Shi L."/>
            <person name="Shih D."/>
            <person name="Sparrow T."/>
            <person name="Spaulding J."/>
            <person name="Stalker J."/>
            <person name="Stange-Thomann N."/>
            <person name="Stavropoulos S."/>
            <person name="Stone C."/>
            <person name="Strader C."/>
            <person name="Tesfaye S."/>
            <person name="Thomson T."/>
            <person name="Thoulutsang Y."/>
            <person name="Thoulutsang D."/>
            <person name="Topham K."/>
            <person name="Topping I."/>
            <person name="Tsamla T."/>
            <person name="Vassiliev H."/>
            <person name="Vo A."/>
            <person name="Wangchuk T."/>
            <person name="Wangdi T."/>
            <person name="Weiand M."/>
            <person name="Wilkinson J."/>
            <person name="Wilson A."/>
            <person name="Yadav S."/>
            <person name="Young G."/>
            <person name="Yu Q."/>
            <person name="Zembek L."/>
            <person name="Zhong D."/>
            <person name="Zimmer A."/>
            <person name="Zwirko Z."/>
            <person name="Jaffe D.B."/>
            <person name="Alvarez P."/>
            <person name="Brockman W."/>
            <person name="Butler J."/>
            <person name="Chin C."/>
            <person name="Gnerre S."/>
            <person name="Grabherr M."/>
            <person name="Kleber M."/>
            <person name="Mauceli E."/>
            <person name="MacCallum I."/>
        </authorList>
    </citation>
    <scope>NUCLEOTIDE SEQUENCE [LARGE SCALE GENOMIC DNA]</scope>
    <source>
        <strain evidence="3">white501</strain>
    </source>
</reference>
<organism evidence="2 3">
    <name type="scientific">Drosophila simulans</name>
    <name type="common">Fruit fly</name>
    <dbReference type="NCBI Taxonomy" id="7240"/>
    <lineage>
        <taxon>Eukaryota</taxon>
        <taxon>Metazoa</taxon>
        <taxon>Ecdysozoa</taxon>
        <taxon>Arthropoda</taxon>
        <taxon>Hexapoda</taxon>
        <taxon>Insecta</taxon>
        <taxon>Pterygota</taxon>
        <taxon>Neoptera</taxon>
        <taxon>Endopterygota</taxon>
        <taxon>Diptera</taxon>
        <taxon>Brachycera</taxon>
        <taxon>Muscomorpha</taxon>
        <taxon>Ephydroidea</taxon>
        <taxon>Drosophilidae</taxon>
        <taxon>Drosophila</taxon>
        <taxon>Sophophora</taxon>
    </lineage>
</organism>
<name>B4QNM8_DROSI</name>
<protein>
    <submittedName>
        <fullName evidence="2">GD14209</fullName>
    </submittedName>
</protein>
<gene>
    <name evidence="2" type="primary">Dsim\GD14209</name>
    <name evidence="2" type="ORF">Dsim_GD14209</name>
</gene>
<dbReference type="AlphaFoldDB" id="B4QNM8"/>
<evidence type="ECO:0000313" key="3">
    <source>
        <dbReference type="Proteomes" id="UP000000304"/>
    </source>
</evidence>
<feature type="region of interest" description="Disordered" evidence="1">
    <location>
        <begin position="37"/>
        <end position="56"/>
    </location>
</feature>
<proteinExistence type="predicted"/>
<accession>B4QNM8</accession>
<evidence type="ECO:0000256" key="1">
    <source>
        <dbReference type="SAM" id="MobiDB-lite"/>
    </source>
</evidence>
<evidence type="ECO:0000313" key="2">
    <source>
        <dbReference type="EMBL" id="EDX09895.1"/>
    </source>
</evidence>
<dbReference type="Proteomes" id="UP000000304">
    <property type="component" value="Chromosome 3L"/>
</dbReference>